<evidence type="ECO:0000256" key="2">
    <source>
        <dbReference type="ARBA" id="ARBA00022448"/>
    </source>
</evidence>
<comment type="subcellular location">
    <subcellularLocation>
        <location evidence="1">Cell membrane</location>
        <topology evidence="1">Multi-pass membrane protein</topology>
    </subcellularLocation>
</comment>
<feature type="transmembrane region" description="Helical" evidence="8">
    <location>
        <begin position="253"/>
        <end position="275"/>
    </location>
</feature>
<evidence type="ECO:0000256" key="1">
    <source>
        <dbReference type="ARBA" id="ARBA00004651"/>
    </source>
</evidence>
<dbReference type="PIRSF" id="PIRSF002746">
    <property type="entry name" value="Gluconate_transporter"/>
    <property type="match status" value="1"/>
</dbReference>
<feature type="transmembrane region" description="Helical" evidence="8">
    <location>
        <begin position="174"/>
        <end position="194"/>
    </location>
</feature>
<dbReference type="GO" id="GO:0005886">
    <property type="term" value="C:plasma membrane"/>
    <property type="evidence" value="ECO:0007669"/>
    <property type="project" value="UniProtKB-SubCell"/>
</dbReference>
<feature type="transmembrane region" description="Helical" evidence="8">
    <location>
        <begin position="56"/>
        <end position="76"/>
    </location>
</feature>
<gene>
    <name evidence="9" type="ORF">HMPREF3182_01305</name>
</gene>
<dbReference type="GO" id="GO:0015128">
    <property type="term" value="F:gluconate transmembrane transporter activity"/>
    <property type="evidence" value="ECO:0007669"/>
    <property type="project" value="InterPro"/>
</dbReference>
<dbReference type="AlphaFoldDB" id="A0A134CEF2"/>
<dbReference type="InterPro" id="IPR003474">
    <property type="entry name" value="Glcn_transporter"/>
</dbReference>
<evidence type="ECO:0000256" key="6">
    <source>
        <dbReference type="ARBA" id="ARBA00023136"/>
    </source>
</evidence>
<feature type="transmembrane region" description="Helical" evidence="8">
    <location>
        <begin position="368"/>
        <end position="393"/>
    </location>
</feature>
<dbReference type="RefSeq" id="WP_062486249.1">
    <property type="nucleotide sequence ID" value="NZ_KQ960953.1"/>
</dbReference>
<dbReference type="Proteomes" id="UP000070160">
    <property type="component" value="Unassembled WGS sequence"/>
</dbReference>
<sequence length="439" mass="45630">MPLIILAIGIIILFFLIVKMKLNSFLALLLVAGFVGLAEGLPLVKIIPTIEKGLGGTLGGLAIVISFGAILGKLMAESGGAQRIAMTLIRVFGAKNVKWAVCLTGFIVGIALFYEIGFVLLIPIVFTIAAAAGVPLLEAGIPMAAALSVTHGFLPPHPGPTAISVIYNADIGKTLVYGFIIAVPAAIIAGPLFYKTIHHIKAEMPEHLFQSKVFQDEEMPSFTVSIITALIPVVLMAISAITKMTLSPAATLYPILTFLGTPDIALTISIAVAIYTFGLQRGKTMKEVMTIAQDAILAIAMILLIVGGGGALKQILIDSGVGTYIGNIAAHSGLSPLLLAWVVAAVIRIACGSATVAALTAGGIAAPIVAVTGVSPELMVLATGAGSLIFSPPNDPGFWLFKEFFGLTVKNTVRTWCVLETLISIIGLIGVLILSIFVA</sequence>
<feature type="transmembrane region" description="Helical" evidence="8">
    <location>
        <begin position="25"/>
        <end position="44"/>
    </location>
</feature>
<keyword evidence="5 8" id="KW-1133">Transmembrane helix</keyword>
<feature type="transmembrane region" description="Helical" evidence="8">
    <location>
        <begin position="337"/>
        <end position="361"/>
    </location>
</feature>
<evidence type="ECO:0000256" key="5">
    <source>
        <dbReference type="ARBA" id="ARBA00022989"/>
    </source>
</evidence>
<protein>
    <submittedName>
        <fullName evidence="9">High-affinity gluconate transporter</fullName>
    </submittedName>
</protein>
<evidence type="ECO:0000256" key="3">
    <source>
        <dbReference type="ARBA" id="ARBA00022475"/>
    </source>
</evidence>
<evidence type="ECO:0000313" key="10">
    <source>
        <dbReference type="Proteomes" id="UP000070160"/>
    </source>
</evidence>
<feature type="transmembrane region" description="Helical" evidence="8">
    <location>
        <begin position="222"/>
        <end position="241"/>
    </location>
</feature>
<dbReference type="PATRIC" id="fig|1588748.3.peg.1262"/>
<accession>A0A134CEF2</accession>
<feature type="transmembrane region" description="Helical" evidence="8">
    <location>
        <begin position="295"/>
        <end position="317"/>
    </location>
</feature>
<evidence type="ECO:0000256" key="4">
    <source>
        <dbReference type="ARBA" id="ARBA00022692"/>
    </source>
</evidence>
<name>A0A134CEF2_9FIRM</name>
<dbReference type="NCBIfam" id="TIGR00791">
    <property type="entry name" value="gntP"/>
    <property type="match status" value="1"/>
</dbReference>
<feature type="transmembrane region" description="Helical" evidence="8">
    <location>
        <begin position="121"/>
        <end position="154"/>
    </location>
</feature>
<evidence type="ECO:0000313" key="9">
    <source>
        <dbReference type="EMBL" id="KXB90550.1"/>
    </source>
</evidence>
<reference evidence="10" key="1">
    <citation type="submission" date="2016-01" db="EMBL/GenBank/DDBJ databases">
        <authorList>
            <person name="Mitreva M."/>
            <person name="Pepin K.H."/>
            <person name="Mihindukulasuriya K.A."/>
            <person name="Fulton R."/>
            <person name="Fronick C."/>
            <person name="O'Laughlin M."/>
            <person name="Miner T."/>
            <person name="Herter B."/>
            <person name="Rosa B.A."/>
            <person name="Cordes M."/>
            <person name="Tomlinson C."/>
            <person name="Wollam A."/>
            <person name="Palsikar V.B."/>
            <person name="Mardis E.R."/>
            <person name="Wilson R.K."/>
        </authorList>
    </citation>
    <scope>NUCLEOTIDE SEQUENCE [LARGE SCALE GENOMIC DNA]</scope>
    <source>
        <strain evidence="10">KA00182</strain>
    </source>
</reference>
<proteinExistence type="inferred from homology"/>
<keyword evidence="4 8" id="KW-0812">Transmembrane</keyword>
<organism evidence="9 10">
    <name type="scientific">Megasphaera hutchinsoni</name>
    <dbReference type="NCBI Taxonomy" id="1588748"/>
    <lineage>
        <taxon>Bacteria</taxon>
        <taxon>Bacillati</taxon>
        <taxon>Bacillota</taxon>
        <taxon>Negativicutes</taxon>
        <taxon>Veillonellales</taxon>
        <taxon>Veillonellaceae</taxon>
        <taxon>Megasphaera</taxon>
    </lineage>
</organism>
<dbReference type="PANTHER" id="PTHR30354:SF22">
    <property type="entry name" value="HIGH-AFFINITY GLUCONATE TRANSPORTER"/>
    <property type="match status" value="1"/>
</dbReference>
<keyword evidence="3" id="KW-1003">Cell membrane</keyword>
<comment type="similarity">
    <text evidence="7">Belongs to the GntP permease family.</text>
</comment>
<keyword evidence="6 8" id="KW-0472">Membrane</keyword>
<evidence type="ECO:0000256" key="7">
    <source>
        <dbReference type="ARBA" id="ARBA00049663"/>
    </source>
</evidence>
<dbReference type="Pfam" id="PF02447">
    <property type="entry name" value="GntP_permease"/>
    <property type="match status" value="1"/>
</dbReference>
<dbReference type="STRING" id="1588748.HMPREF3182_01305"/>
<keyword evidence="2" id="KW-0813">Transport</keyword>
<feature type="transmembrane region" description="Helical" evidence="8">
    <location>
        <begin position="413"/>
        <end position="438"/>
    </location>
</feature>
<keyword evidence="10" id="KW-1185">Reference proteome</keyword>
<evidence type="ECO:0000256" key="8">
    <source>
        <dbReference type="SAM" id="Phobius"/>
    </source>
</evidence>
<dbReference type="PANTHER" id="PTHR30354">
    <property type="entry name" value="GNT FAMILY GLUCONATE TRANSPORTER"/>
    <property type="match status" value="1"/>
</dbReference>
<comment type="caution">
    <text evidence="9">The sequence shown here is derived from an EMBL/GenBank/DDBJ whole genome shotgun (WGS) entry which is preliminary data.</text>
</comment>
<dbReference type="EMBL" id="LSDT01000046">
    <property type="protein sequence ID" value="KXB90550.1"/>
    <property type="molecule type" value="Genomic_DNA"/>
</dbReference>